<organism evidence="2 3">
    <name type="scientific">Streptosporangium longisporum</name>
    <dbReference type="NCBI Taxonomy" id="46187"/>
    <lineage>
        <taxon>Bacteria</taxon>
        <taxon>Bacillati</taxon>
        <taxon>Actinomycetota</taxon>
        <taxon>Actinomycetes</taxon>
        <taxon>Streptosporangiales</taxon>
        <taxon>Streptosporangiaceae</taxon>
        <taxon>Streptosporangium</taxon>
    </lineage>
</organism>
<feature type="region of interest" description="Disordered" evidence="1">
    <location>
        <begin position="40"/>
        <end position="80"/>
    </location>
</feature>
<protein>
    <submittedName>
        <fullName evidence="2">Uncharacterized protein</fullName>
    </submittedName>
</protein>
<dbReference type="Proteomes" id="UP001499930">
    <property type="component" value="Unassembled WGS sequence"/>
</dbReference>
<evidence type="ECO:0000313" key="3">
    <source>
        <dbReference type="Proteomes" id="UP001499930"/>
    </source>
</evidence>
<gene>
    <name evidence="2" type="ORF">GCM10017559_22250</name>
</gene>
<name>A0ABN3XVJ7_9ACTN</name>
<evidence type="ECO:0000313" key="2">
    <source>
        <dbReference type="EMBL" id="GAA3000832.1"/>
    </source>
</evidence>
<comment type="caution">
    <text evidence="2">The sequence shown here is derived from an EMBL/GenBank/DDBJ whole genome shotgun (WGS) entry which is preliminary data.</text>
</comment>
<sequence length="80" mass="8345">MVPGIVHRDPGRRAHSGEPRRDADADADVAVDMAVDMAAGRLHHHGHGRGSGNGTKNSVVTGRRLGGPSPRWKGKPAIGP</sequence>
<feature type="compositionally biased region" description="Basic and acidic residues" evidence="1">
    <location>
        <begin position="1"/>
        <end position="24"/>
    </location>
</feature>
<accession>A0ABN3XVJ7</accession>
<reference evidence="2 3" key="1">
    <citation type="journal article" date="2019" name="Int. J. Syst. Evol. Microbiol.">
        <title>The Global Catalogue of Microorganisms (GCM) 10K type strain sequencing project: providing services to taxonomists for standard genome sequencing and annotation.</title>
        <authorList>
            <consortium name="The Broad Institute Genomics Platform"/>
            <consortium name="The Broad Institute Genome Sequencing Center for Infectious Disease"/>
            <person name="Wu L."/>
            <person name="Ma J."/>
        </authorList>
    </citation>
    <scope>NUCLEOTIDE SEQUENCE [LARGE SCALE GENOMIC DNA]</scope>
    <source>
        <strain evidence="2 3">JCM 3106</strain>
    </source>
</reference>
<evidence type="ECO:0000256" key="1">
    <source>
        <dbReference type="SAM" id="MobiDB-lite"/>
    </source>
</evidence>
<keyword evidence="3" id="KW-1185">Reference proteome</keyword>
<feature type="region of interest" description="Disordered" evidence="1">
    <location>
        <begin position="1"/>
        <end position="25"/>
    </location>
</feature>
<proteinExistence type="predicted"/>
<dbReference type="EMBL" id="BAAAWD010000006">
    <property type="protein sequence ID" value="GAA3000832.1"/>
    <property type="molecule type" value="Genomic_DNA"/>
</dbReference>